<proteinExistence type="predicted"/>
<name>Q24UL0_DESHY</name>
<evidence type="ECO:0000313" key="8">
    <source>
        <dbReference type="EMBL" id="BAE84282.1"/>
    </source>
</evidence>
<dbReference type="PANTHER" id="PTHR23508:SF10">
    <property type="entry name" value="CARBOXYLIC ACID TRANSPORTER PROTEIN HOMOLOG"/>
    <property type="match status" value="1"/>
</dbReference>
<dbReference type="KEGG" id="dsy:DSY2493"/>
<feature type="domain" description="Major facilitator superfamily (MFS) profile" evidence="7">
    <location>
        <begin position="28"/>
        <end position="441"/>
    </location>
</feature>
<dbReference type="InterPro" id="IPR020846">
    <property type="entry name" value="MFS_dom"/>
</dbReference>
<dbReference type="InterPro" id="IPR005829">
    <property type="entry name" value="Sugar_transporter_CS"/>
</dbReference>
<evidence type="ECO:0000313" key="9">
    <source>
        <dbReference type="Proteomes" id="UP000001946"/>
    </source>
</evidence>
<dbReference type="AlphaFoldDB" id="Q24UL0"/>
<feature type="transmembrane region" description="Helical" evidence="6">
    <location>
        <begin position="299"/>
        <end position="320"/>
    </location>
</feature>
<dbReference type="HOGENOM" id="CLU_001265_46_6_9"/>
<dbReference type="PROSITE" id="PS50850">
    <property type="entry name" value="MFS"/>
    <property type="match status" value="1"/>
</dbReference>
<feature type="transmembrane region" description="Helical" evidence="6">
    <location>
        <begin position="179"/>
        <end position="201"/>
    </location>
</feature>
<dbReference type="PROSITE" id="PS00217">
    <property type="entry name" value="SUGAR_TRANSPORT_2"/>
    <property type="match status" value="1"/>
</dbReference>
<evidence type="ECO:0000256" key="5">
    <source>
        <dbReference type="ARBA" id="ARBA00023136"/>
    </source>
</evidence>
<dbReference type="STRING" id="138119.DSY2493"/>
<keyword evidence="5 6" id="KW-0472">Membrane</keyword>
<dbReference type="SUPFAM" id="SSF103473">
    <property type="entry name" value="MFS general substrate transporter"/>
    <property type="match status" value="1"/>
</dbReference>
<dbReference type="PANTHER" id="PTHR23508">
    <property type="entry name" value="CARBOXYLIC ACID TRANSPORTER PROTEIN HOMOLOG"/>
    <property type="match status" value="1"/>
</dbReference>
<dbReference type="eggNOG" id="COG2814">
    <property type="taxonomic scope" value="Bacteria"/>
</dbReference>
<accession>Q24UL0</accession>
<comment type="subcellular location">
    <subcellularLocation>
        <location evidence="1">Cell membrane</location>
        <topology evidence="1">Multi-pass membrane protein</topology>
    </subcellularLocation>
</comment>
<protein>
    <recommendedName>
        <fullName evidence="7">Major facilitator superfamily (MFS) profile domain-containing protein</fullName>
    </recommendedName>
</protein>
<dbReference type="InterPro" id="IPR005828">
    <property type="entry name" value="MFS_sugar_transport-like"/>
</dbReference>
<feature type="transmembrane region" description="Helical" evidence="6">
    <location>
        <begin position="66"/>
        <end position="85"/>
    </location>
</feature>
<sequence length="452" mass="48641">MDGGITMGKISISDVVDQIGVSKYTYKTYFLVGLTLIFCGFSYMIVSYTMPQMSAEWGLTKVQTGSLASWSLLGLMVGGMIAGIISDSIGRKKGLAIFTIWFSLLTFPIYFVNSFEAFAILRILGGVGFGACIPIVITLMAENVPTKNRGFFISSIMSFYVLGWVVAGVVAIYVVPTFGWRVCYLIGVLPVLYAFVLMAALQESPHWLLGKGREKEAIEVLKRIEMVSKGKANDYAPGSLFLPPRPKKVGVGALFSREYSRATMALWIIYFMGSVVIYGINGWLPTLLVDKGYGLVKGYSFAVLQNVFGAIGGLCTGYVADIIGRRTNVIIGWIATAVAILLLGVASNQWMVVICGMLVGLAMNWGLSGTQPLLAEGYPTEFRSTGVASAQAFGRVGGFLGPIVAGYVQQLGVGFTGTFVFFAVPAVIASFVALFFVVETKGKSIERISANA</sequence>
<dbReference type="EMBL" id="AP008230">
    <property type="protein sequence ID" value="BAE84282.1"/>
    <property type="molecule type" value="Genomic_DNA"/>
</dbReference>
<feature type="transmembrane region" description="Helical" evidence="6">
    <location>
        <begin position="118"/>
        <end position="139"/>
    </location>
</feature>
<keyword evidence="2" id="KW-0813">Transport</keyword>
<evidence type="ECO:0000256" key="4">
    <source>
        <dbReference type="ARBA" id="ARBA00022989"/>
    </source>
</evidence>
<evidence type="ECO:0000256" key="3">
    <source>
        <dbReference type="ARBA" id="ARBA00022692"/>
    </source>
</evidence>
<feature type="transmembrane region" description="Helical" evidence="6">
    <location>
        <begin position="414"/>
        <end position="438"/>
    </location>
</feature>
<dbReference type="PROSITE" id="PS00216">
    <property type="entry name" value="SUGAR_TRANSPORT_1"/>
    <property type="match status" value="2"/>
</dbReference>
<keyword evidence="9" id="KW-1185">Reference proteome</keyword>
<feature type="transmembrane region" description="Helical" evidence="6">
    <location>
        <begin position="94"/>
        <end position="112"/>
    </location>
</feature>
<feature type="transmembrane region" description="Helical" evidence="6">
    <location>
        <begin position="28"/>
        <end position="46"/>
    </location>
</feature>
<dbReference type="GO" id="GO:0005886">
    <property type="term" value="C:plasma membrane"/>
    <property type="evidence" value="ECO:0007669"/>
    <property type="project" value="UniProtKB-SubCell"/>
</dbReference>
<evidence type="ECO:0000256" key="2">
    <source>
        <dbReference type="ARBA" id="ARBA00022448"/>
    </source>
</evidence>
<evidence type="ECO:0000256" key="1">
    <source>
        <dbReference type="ARBA" id="ARBA00004651"/>
    </source>
</evidence>
<dbReference type="Pfam" id="PF00083">
    <property type="entry name" value="Sugar_tr"/>
    <property type="match status" value="1"/>
</dbReference>
<keyword evidence="3 6" id="KW-0812">Transmembrane</keyword>
<feature type="transmembrane region" description="Helical" evidence="6">
    <location>
        <begin position="264"/>
        <end position="284"/>
    </location>
</feature>
<gene>
    <name evidence="8" type="ordered locus">DSY2493</name>
</gene>
<organism evidence="8 9">
    <name type="scientific">Desulfitobacterium hafniense (strain Y51)</name>
    <dbReference type="NCBI Taxonomy" id="138119"/>
    <lineage>
        <taxon>Bacteria</taxon>
        <taxon>Bacillati</taxon>
        <taxon>Bacillota</taxon>
        <taxon>Clostridia</taxon>
        <taxon>Eubacteriales</taxon>
        <taxon>Desulfitobacteriaceae</taxon>
        <taxon>Desulfitobacterium</taxon>
    </lineage>
</organism>
<evidence type="ECO:0000259" key="7">
    <source>
        <dbReference type="PROSITE" id="PS50850"/>
    </source>
</evidence>
<feature type="transmembrane region" description="Helical" evidence="6">
    <location>
        <begin position="327"/>
        <end position="344"/>
    </location>
</feature>
<evidence type="ECO:0000256" key="6">
    <source>
        <dbReference type="SAM" id="Phobius"/>
    </source>
</evidence>
<feature type="transmembrane region" description="Helical" evidence="6">
    <location>
        <begin position="151"/>
        <end position="173"/>
    </location>
</feature>
<dbReference type="InterPro" id="IPR036259">
    <property type="entry name" value="MFS_trans_sf"/>
</dbReference>
<keyword evidence="4 6" id="KW-1133">Transmembrane helix</keyword>
<dbReference type="Proteomes" id="UP000001946">
    <property type="component" value="Chromosome"/>
</dbReference>
<dbReference type="Gene3D" id="1.20.1250.20">
    <property type="entry name" value="MFS general substrate transporter like domains"/>
    <property type="match status" value="1"/>
</dbReference>
<reference evidence="8 9" key="1">
    <citation type="journal article" date="2006" name="J. Bacteriol.">
        <title>Complete genome sequence of the dehalorespiring bacterium Desulfitobacterium hafniense Y51 and comparison with Dehalococcoides ethenogenes 195.</title>
        <authorList>
            <person name="Nonaka H."/>
            <person name="Keresztes G."/>
            <person name="Shinoda Y."/>
            <person name="Ikenaga Y."/>
            <person name="Abe M."/>
            <person name="Naito K."/>
            <person name="Inatomi K."/>
            <person name="Furukawa K."/>
            <person name="Inui M."/>
            <person name="Yukawa H."/>
        </authorList>
    </citation>
    <scope>NUCLEOTIDE SEQUENCE [LARGE SCALE GENOMIC DNA]</scope>
    <source>
        <strain evidence="8 9">Y51</strain>
    </source>
</reference>
<dbReference type="GO" id="GO:0046943">
    <property type="term" value="F:carboxylic acid transmembrane transporter activity"/>
    <property type="evidence" value="ECO:0007669"/>
    <property type="project" value="TreeGrafter"/>
</dbReference>